<dbReference type="InterPro" id="IPR008574">
    <property type="entry name" value="Nematodes_ZYG-11_interact"/>
</dbReference>
<feature type="transmembrane region" description="Helical" evidence="1">
    <location>
        <begin position="324"/>
        <end position="347"/>
    </location>
</feature>
<proteinExistence type="predicted"/>
<dbReference type="PANTHER" id="PTHR31176">
    <property type="entry name" value="MFS DOMAIN-CONTAINING PROTEIN-RELATED"/>
    <property type="match status" value="1"/>
</dbReference>
<sequence length="500" mass="56581">MSAETIPLGQLLSQYQNEFSARYIQTRDKLHARSRKFKQTVFENSVLLKAAESNPETRSAIGVVQPVKDMTSICVADLFLVQSFSWLTIVMFAYWISFQCLSGLLRPFINIFSTSGQVAFLAFLGPIVTYGKIKTGVDLENRFVLLYYAIAEGIMMGHLFPDLYLNMPLPFILPASITIVSYSFSPRLSTPRHVNFFKIPSFFFHHLLFLSQSPSKMSAETIPLGQLLSQYQNEFSASYIQTRDKLHARSRKFKQTVFENSVLLKAAESNPETRSAIGVVQPVKDMTSICVADLFLVQSFSWLTIVMFAYWISFQCLSGLLRPFINIFSTSGQVAFLAFLGPIVTYGKIKTGVDLENRFVLLYYAIAEGIMMGHLFPDLYLNMPLPFILPASITIVSYSFSPRLSTPRHVFLSISVGIGLVMNILIGCMVYHEGIKVVFLLALILDSLGTLLFLQYYINHCLNDQLVALYFDLFCCVFKYIGIHIPLLMVFGYRENSSFI</sequence>
<feature type="transmembrane region" description="Helical" evidence="1">
    <location>
        <begin position="438"/>
        <end position="458"/>
    </location>
</feature>
<feature type="transmembrane region" description="Helical" evidence="1">
    <location>
        <begin position="470"/>
        <end position="493"/>
    </location>
</feature>
<dbReference type="AlphaFoldDB" id="A0A914LQQ7"/>
<keyword evidence="2" id="KW-1185">Reference proteome</keyword>
<organism evidence="2 3">
    <name type="scientific">Meloidogyne incognita</name>
    <name type="common">Southern root-knot nematode worm</name>
    <name type="synonym">Oxyuris incognita</name>
    <dbReference type="NCBI Taxonomy" id="6306"/>
    <lineage>
        <taxon>Eukaryota</taxon>
        <taxon>Metazoa</taxon>
        <taxon>Ecdysozoa</taxon>
        <taxon>Nematoda</taxon>
        <taxon>Chromadorea</taxon>
        <taxon>Rhabditida</taxon>
        <taxon>Tylenchina</taxon>
        <taxon>Tylenchomorpha</taxon>
        <taxon>Tylenchoidea</taxon>
        <taxon>Meloidogynidae</taxon>
        <taxon>Meloidogyninae</taxon>
        <taxon>Meloidogyne</taxon>
        <taxon>Meloidogyne incognita group</taxon>
    </lineage>
</organism>
<dbReference type="WBParaSite" id="Minc3s00701g16297">
    <property type="protein sequence ID" value="Minc3s00701g16297"/>
    <property type="gene ID" value="Minc3s00701g16297"/>
</dbReference>
<dbReference type="Pfam" id="PF05884">
    <property type="entry name" value="ZYG-11_interact"/>
    <property type="match status" value="2"/>
</dbReference>
<feature type="transmembrane region" description="Helical" evidence="1">
    <location>
        <begin position="410"/>
        <end position="432"/>
    </location>
</feature>
<feature type="transmembrane region" description="Helical" evidence="1">
    <location>
        <begin position="143"/>
        <end position="161"/>
    </location>
</feature>
<evidence type="ECO:0000256" key="1">
    <source>
        <dbReference type="SAM" id="Phobius"/>
    </source>
</evidence>
<name>A0A914LQQ7_MELIC</name>
<dbReference type="Proteomes" id="UP000887563">
    <property type="component" value="Unplaced"/>
</dbReference>
<feature type="transmembrane region" description="Helical" evidence="1">
    <location>
        <begin position="108"/>
        <end position="131"/>
    </location>
</feature>
<evidence type="ECO:0000313" key="3">
    <source>
        <dbReference type="WBParaSite" id="Minc3s00701g16297"/>
    </source>
</evidence>
<accession>A0A914LQQ7</accession>
<protein>
    <submittedName>
        <fullName evidence="3">Uncharacterized protein</fullName>
    </submittedName>
</protein>
<keyword evidence="1" id="KW-0472">Membrane</keyword>
<keyword evidence="1" id="KW-1133">Transmembrane helix</keyword>
<keyword evidence="1" id="KW-0812">Transmembrane</keyword>
<feature type="transmembrane region" description="Helical" evidence="1">
    <location>
        <begin position="359"/>
        <end position="377"/>
    </location>
</feature>
<reference evidence="3" key="1">
    <citation type="submission" date="2022-11" db="UniProtKB">
        <authorList>
            <consortium name="WormBaseParasite"/>
        </authorList>
    </citation>
    <scope>IDENTIFICATION</scope>
</reference>
<evidence type="ECO:0000313" key="2">
    <source>
        <dbReference type="Proteomes" id="UP000887563"/>
    </source>
</evidence>
<feature type="transmembrane region" description="Helical" evidence="1">
    <location>
        <begin position="78"/>
        <end position="96"/>
    </location>
</feature>
<dbReference type="PANTHER" id="PTHR31176:SF1">
    <property type="entry name" value="MFS DOMAIN-CONTAINING PROTEIN-RELATED"/>
    <property type="match status" value="1"/>
</dbReference>
<feature type="transmembrane region" description="Helical" evidence="1">
    <location>
        <begin position="294"/>
        <end position="312"/>
    </location>
</feature>
<feature type="transmembrane region" description="Helical" evidence="1">
    <location>
        <begin position="167"/>
        <end position="184"/>
    </location>
</feature>